<proteinExistence type="predicted"/>
<dbReference type="EMBL" id="JACXVP010000002">
    <property type="protein sequence ID" value="KAG5622876.1"/>
    <property type="molecule type" value="Genomic_DNA"/>
</dbReference>
<organism evidence="1 2">
    <name type="scientific">Solanum commersonii</name>
    <name type="common">Commerson's wild potato</name>
    <name type="synonym">Commerson's nightshade</name>
    <dbReference type="NCBI Taxonomy" id="4109"/>
    <lineage>
        <taxon>Eukaryota</taxon>
        <taxon>Viridiplantae</taxon>
        <taxon>Streptophyta</taxon>
        <taxon>Embryophyta</taxon>
        <taxon>Tracheophyta</taxon>
        <taxon>Spermatophyta</taxon>
        <taxon>Magnoliopsida</taxon>
        <taxon>eudicotyledons</taxon>
        <taxon>Gunneridae</taxon>
        <taxon>Pentapetalae</taxon>
        <taxon>asterids</taxon>
        <taxon>lamiids</taxon>
        <taxon>Solanales</taxon>
        <taxon>Solanaceae</taxon>
        <taxon>Solanoideae</taxon>
        <taxon>Solaneae</taxon>
        <taxon>Solanum</taxon>
    </lineage>
</organism>
<gene>
    <name evidence="1" type="ORF">H5410_008094</name>
</gene>
<sequence>MLYRAGSITSRFSDKMSTSVPVEVGTRGTIGSLLKKEIEYFRKVEVDCCKGSSNNKSQKSSVEIDSCGGNSNWPSFGFLTMKWKKKKRRGTGGALPAMCSMVEVSESCKMNEIPGFSYRNLKPNILCFLIAFNCLEFERIVNHLDFLFWQEQAIGSHNINSIYT</sequence>
<dbReference type="OrthoDB" id="783264at2759"/>
<protein>
    <submittedName>
        <fullName evidence="1">Uncharacterized protein</fullName>
    </submittedName>
</protein>
<comment type="caution">
    <text evidence="1">The sequence shown here is derived from an EMBL/GenBank/DDBJ whole genome shotgun (WGS) entry which is preliminary data.</text>
</comment>
<keyword evidence="2" id="KW-1185">Reference proteome</keyword>
<dbReference type="Proteomes" id="UP000824120">
    <property type="component" value="Chromosome 2"/>
</dbReference>
<dbReference type="AlphaFoldDB" id="A0A9J6AF27"/>
<reference evidence="1 2" key="1">
    <citation type="submission" date="2020-09" db="EMBL/GenBank/DDBJ databases">
        <title>De no assembly of potato wild relative species, Solanum commersonii.</title>
        <authorList>
            <person name="Cho K."/>
        </authorList>
    </citation>
    <scope>NUCLEOTIDE SEQUENCE [LARGE SCALE GENOMIC DNA]</scope>
    <source>
        <strain evidence="1">LZ3.2</strain>
        <tissue evidence="1">Leaf</tissue>
    </source>
</reference>
<accession>A0A9J6AF27</accession>
<dbReference type="PANTHER" id="PTHR35131">
    <property type="entry name" value="EXPRESSED PROTEIN"/>
    <property type="match status" value="1"/>
</dbReference>
<evidence type="ECO:0000313" key="1">
    <source>
        <dbReference type="EMBL" id="KAG5622876.1"/>
    </source>
</evidence>
<name>A0A9J6AF27_SOLCO</name>
<dbReference type="PANTHER" id="PTHR35131:SF1">
    <property type="entry name" value="EXPRESSED PROTEIN"/>
    <property type="match status" value="1"/>
</dbReference>
<evidence type="ECO:0000313" key="2">
    <source>
        <dbReference type="Proteomes" id="UP000824120"/>
    </source>
</evidence>